<gene>
    <name evidence="7" type="ORF">OFUS_LOCUS10753</name>
</gene>
<dbReference type="Pfam" id="PF13499">
    <property type="entry name" value="EF-hand_7"/>
    <property type="match status" value="1"/>
</dbReference>
<evidence type="ECO:0000256" key="2">
    <source>
        <dbReference type="ARBA" id="ARBA00022723"/>
    </source>
</evidence>
<dbReference type="AlphaFoldDB" id="A0A8S4NUH0"/>
<keyword evidence="2" id="KW-0479">Metal-binding</keyword>
<evidence type="ECO:0000313" key="8">
    <source>
        <dbReference type="Proteomes" id="UP000749559"/>
    </source>
</evidence>
<feature type="compositionally biased region" description="Low complexity" evidence="5">
    <location>
        <begin position="187"/>
        <end position="198"/>
    </location>
</feature>
<proteinExistence type="inferred from homology"/>
<feature type="compositionally biased region" description="Acidic residues" evidence="5">
    <location>
        <begin position="200"/>
        <end position="209"/>
    </location>
</feature>
<dbReference type="PANTHER" id="PTHR23055">
    <property type="entry name" value="CALCIUM BINDING PROTEINS"/>
    <property type="match status" value="1"/>
</dbReference>
<evidence type="ECO:0000256" key="4">
    <source>
        <dbReference type="ARBA" id="ARBA00022837"/>
    </source>
</evidence>
<feature type="domain" description="EF-hand" evidence="6">
    <location>
        <begin position="96"/>
        <end position="131"/>
    </location>
</feature>
<reference evidence="7" key="1">
    <citation type="submission" date="2022-03" db="EMBL/GenBank/DDBJ databases">
        <authorList>
            <person name="Martin C."/>
        </authorList>
    </citation>
    <scope>NUCLEOTIDE SEQUENCE</scope>
</reference>
<dbReference type="EMBL" id="CAIIXF020000005">
    <property type="protein sequence ID" value="CAH1784584.1"/>
    <property type="molecule type" value="Genomic_DNA"/>
</dbReference>
<keyword evidence="8" id="KW-1185">Reference proteome</keyword>
<comment type="similarity">
    <text evidence="1">Belongs to the recoverin family.</text>
</comment>
<dbReference type="OrthoDB" id="191686at2759"/>
<dbReference type="PRINTS" id="PR00450">
    <property type="entry name" value="RECOVERIN"/>
</dbReference>
<dbReference type="PANTHER" id="PTHR23055:SF69">
    <property type="entry name" value="NEURONAL CALCIUM SENSOR 2"/>
    <property type="match status" value="1"/>
</dbReference>
<dbReference type="Proteomes" id="UP000749559">
    <property type="component" value="Unassembled WGS sequence"/>
</dbReference>
<dbReference type="InterPro" id="IPR018247">
    <property type="entry name" value="EF_Hand_1_Ca_BS"/>
</dbReference>
<evidence type="ECO:0000256" key="3">
    <source>
        <dbReference type="ARBA" id="ARBA00022737"/>
    </source>
</evidence>
<keyword evidence="4" id="KW-0106">Calcium</keyword>
<name>A0A8S4NUH0_OWEFU</name>
<feature type="domain" description="EF-hand" evidence="6">
    <location>
        <begin position="142"/>
        <end position="177"/>
    </location>
</feature>
<dbReference type="SUPFAM" id="SSF47473">
    <property type="entry name" value="EF-hand"/>
    <property type="match status" value="1"/>
</dbReference>
<dbReference type="InterPro" id="IPR028846">
    <property type="entry name" value="Recoverin"/>
</dbReference>
<feature type="domain" description="EF-hand" evidence="6">
    <location>
        <begin position="60"/>
        <end position="95"/>
    </location>
</feature>
<dbReference type="CDD" id="cd00051">
    <property type="entry name" value="EFh"/>
    <property type="match status" value="2"/>
</dbReference>
<evidence type="ECO:0000256" key="5">
    <source>
        <dbReference type="SAM" id="MobiDB-lite"/>
    </source>
</evidence>
<dbReference type="InterPro" id="IPR011992">
    <property type="entry name" value="EF-hand-dom_pair"/>
</dbReference>
<evidence type="ECO:0000256" key="1">
    <source>
        <dbReference type="ARBA" id="ARBA00006049"/>
    </source>
</evidence>
<dbReference type="FunFam" id="1.10.238.10:FF:000009">
    <property type="entry name" value="Visinin-like protein 1"/>
    <property type="match status" value="1"/>
</dbReference>
<keyword evidence="3" id="KW-0677">Repeat</keyword>
<organism evidence="7 8">
    <name type="scientific">Owenia fusiformis</name>
    <name type="common">Polychaete worm</name>
    <dbReference type="NCBI Taxonomy" id="6347"/>
    <lineage>
        <taxon>Eukaryota</taxon>
        <taxon>Metazoa</taxon>
        <taxon>Spiralia</taxon>
        <taxon>Lophotrochozoa</taxon>
        <taxon>Annelida</taxon>
        <taxon>Polychaeta</taxon>
        <taxon>Sedentaria</taxon>
        <taxon>Canalipalpata</taxon>
        <taxon>Sabellida</taxon>
        <taxon>Oweniida</taxon>
        <taxon>Oweniidae</taxon>
        <taxon>Owenia</taxon>
    </lineage>
</organism>
<accession>A0A8S4NUH0</accession>
<dbReference type="SMART" id="SM00054">
    <property type="entry name" value="EFh"/>
    <property type="match status" value="3"/>
</dbReference>
<evidence type="ECO:0000259" key="6">
    <source>
        <dbReference type="PROSITE" id="PS50222"/>
    </source>
</evidence>
<dbReference type="PROSITE" id="PS50222">
    <property type="entry name" value="EF_HAND_2"/>
    <property type="match status" value="3"/>
</dbReference>
<evidence type="ECO:0000313" key="7">
    <source>
        <dbReference type="EMBL" id="CAH1784584.1"/>
    </source>
</evidence>
<sequence length="209" mass="24107">MGNKAAKLSKEDLKELLSKTSFTDKQIKDWYKGFIKDCPSGELSRAKFLDMYQELFPDGRAKSFYQHVFRTFDADDSGNIDFKEFLLAISITQSGNPEQKLDLAFKLYDIDRNGMIEEDEMCEIIKAIYLMVEDDPKKADQGPTLRTQHIFHQMDLNRDGKLSKEEFVKGCLNDKDLFQLLTCSNDQQQQSKSVNNVNGNDDEDDDDEE</sequence>
<dbReference type="GO" id="GO:0005509">
    <property type="term" value="F:calcium ion binding"/>
    <property type="evidence" value="ECO:0007669"/>
    <property type="project" value="InterPro"/>
</dbReference>
<dbReference type="InterPro" id="IPR002048">
    <property type="entry name" value="EF_hand_dom"/>
</dbReference>
<dbReference type="Pfam" id="PF13833">
    <property type="entry name" value="EF-hand_8"/>
    <property type="match status" value="1"/>
</dbReference>
<comment type="caution">
    <text evidence="7">The sequence shown here is derived from an EMBL/GenBank/DDBJ whole genome shotgun (WGS) entry which is preliminary data.</text>
</comment>
<dbReference type="Gene3D" id="1.10.238.10">
    <property type="entry name" value="EF-hand"/>
    <property type="match status" value="1"/>
</dbReference>
<dbReference type="PROSITE" id="PS00018">
    <property type="entry name" value="EF_HAND_1"/>
    <property type="match status" value="3"/>
</dbReference>
<feature type="region of interest" description="Disordered" evidence="5">
    <location>
        <begin position="187"/>
        <end position="209"/>
    </location>
</feature>
<protein>
    <recommendedName>
        <fullName evidence="6">EF-hand domain-containing protein</fullName>
    </recommendedName>
</protein>